<proteinExistence type="inferred from homology"/>
<evidence type="ECO:0000313" key="5">
    <source>
        <dbReference type="Proteomes" id="UP000607653"/>
    </source>
</evidence>
<evidence type="ECO:0000256" key="2">
    <source>
        <dbReference type="ARBA" id="ARBA00022737"/>
    </source>
</evidence>
<dbReference type="InterPro" id="IPR011990">
    <property type="entry name" value="TPR-like_helical_dom_sf"/>
</dbReference>
<name>A0A822ZPM4_NELNU</name>
<feature type="repeat" description="PPR" evidence="3">
    <location>
        <begin position="66"/>
        <end position="100"/>
    </location>
</feature>
<dbReference type="Proteomes" id="UP000607653">
    <property type="component" value="Unassembled WGS sequence"/>
</dbReference>
<dbReference type="InterPro" id="IPR002885">
    <property type="entry name" value="PPR_rpt"/>
</dbReference>
<dbReference type="EMBL" id="DUZY01000008">
    <property type="protein sequence ID" value="DAD46430.1"/>
    <property type="molecule type" value="Genomic_DNA"/>
</dbReference>
<dbReference type="PROSITE" id="PS51375">
    <property type="entry name" value="PPR"/>
    <property type="match status" value="1"/>
</dbReference>
<evidence type="ECO:0000256" key="1">
    <source>
        <dbReference type="ARBA" id="ARBA00007626"/>
    </source>
</evidence>
<dbReference type="PANTHER" id="PTHR47941">
    <property type="entry name" value="PENTATRICOPEPTIDE REPEAT-CONTAINING PROTEIN 3, MITOCHONDRIAL"/>
    <property type="match status" value="1"/>
</dbReference>
<reference evidence="4 5" key="1">
    <citation type="journal article" date="2020" name="Mol. Biol. Evol.">
        <title>Distinct Expression and Methylation Patterns for Genes with Different Fates following a Single Whole-Genome Duplication in Flowering Plants.</title>
        <authorList>
            <person name="Shi T."/>
            <person name="Rahmani R.S."/>
            <person name="Gugger P.F."/>
            <person name="Wang M."/>
            <person name="Li H."/>
            <person name="Zhang Y."/>
            <person name="Li Z."/>
            <person name="Wang Q."/>
            <person name="Van de Peer Y."/>
            <person name="Marchal K."/>
            <person name="Chen J."/>
        </authorList>
    </citation>
    <scope>NUCLEOTIDE SEQUENCE [LARGE SCALE GENOMIC DNA]</scope>
    <source>
        <tissue evidence="4">Leaf</tissue>
    </source>
</reference>
<dbReference type="Gene3D" id="1.25.40.10">
    <property type="entry name" value="Tetratricopeptide repeat domain"/>
    <property type="match status" value="2"/>
</dbReference>
<evidence type="ECO:0000256" key="3">
    <source>
        <dbReference type="PROSITE-ProRule" id="PRU00708"/>
    </source>
</evidence>
<dbReference type="NCBIfam" id="TIGR00756">
    <property type="entry name" value="PPR"/>
    <property type="match status" value="3"/>
</dbReference>
<dbReference type="AlphaFoldDB" id="A0A822ZPM4"/>
<keyword evidence="2" id="KW-0677">Repeat</keyword>
<sequence>MKEMSLIPNAVAMLDGLCKDGLVQEAMKLFGLMHEKGTFLEVVIYTKLDDAKRIFRKMQNNGISPNVYSYTVFIQGLYKGKRLEDAIDICIEMLEAGHSPNVTTFIGLVDAICRDKGVEEAKSTIERLEKGYFADEKAIREYLDKKGTFSPLIWEVVFEKKRKPKFIDEKKTKIFCSPLTGPVRTIVGREKQWTCKNDYINYTPNSVGWLLLTVERHRWICNQTLPLPVVVGF</sequence>
<protein>
    <submittedName>
        <fullName evidence="4">Uncharacterized protein</fullName>
    </submittedName>
</protein>
<comment type="similarity">
    <text evidence="1">Belongs to the PPR family. P subfamily.</text>
</comment>
<dbReference type="Pfam" id="PF01535">
    <property type="entry name" value="PPR"/>
    <property type="match status" value="1"/>
</dbReference>
<gene>
    <name evidence="4" type="ORF">HUJ06_016367</name>
</gene>
<keyword evidence="5" id="KW-1185">Reference proteome</keyword>
<comment type="caution">
    <text evidence="4">The sequence shown here is derived from an EMBL/GenBank/DDBJ whole genome shotgun (WGS) entry which is preliminary data.</text>
</comment>
<accession>A0A822ZPM4</accession>
<evidence type="ECO:0000313" key="4">
    <source>
        <dbReference type="EMBL" id="DAD46430.1"/>
    </source>
</evidence>
<organism evidence="4 5">
    <name type="scientific">Nelumbo nucifera</name>
    <name type="common">Sacred lotus</name>
    <dbReference type="NCBI Taxonomy" id="4432"/>
    <lineage>
        <taxon>Eukaryota</taxon>
        <taxon>Viridiplantae</taxon>
        <taxon>Streptophyta</taxon>
        <taxon>Embryophyta</taxon>
        <taxon>Tracheophyta</taxon>
        <taxon>Spermatophyta</taxon>
        <taxon>Magnoliopsida</taxon>
        <taxon>Proteales</taxon>
        <taxon>Nelumbonaceae</taxon>
        <taxon>Nelumbo</taxon>
    </lineage>
</organism>
<dbReference type="Pfam" id="PF13812">
    <property type="entry name" value="PPR_3"/>
    <property type="match status" value="1"/>
</dbReference>